<dbReference type="CDD" id="cd08646">
    <property type="entry name" value="FMT_core_Met-tRNA-FMT_N"/>
    <property type="match status" value="1"/>
</dbReference>
<sequence length="365" mass="39422">MNSSLILRRYLCFSGGATTASSASPSKKKPLVFLGSPQVSATVLDALFNESAAPNSIFEVAAIVTQPPSRRERGKKLMPSLVAQYALERGFPSDLIFTPQRAGEDTFISSLKELQPELCVTAAYGNILPSKFLNIPPLGTVNIHPSLLPLYRGAAPVQRALQDGAKETGVSLAFTVRPLDSGPVIACEKLAIDDDIKAPDLLALLFCEGSKLLIRELPSIFDGSAKIKAQPQDDSKATLAPKINPEEAWLSFDEEAYVLHNKVRAFAGWPGTRAKVAVVDSNNVDQNVLELKIITTRVCCNSLLNENDNENISFIKGALVFPCGGWSALEVLEVQLPGKKVVSAAAFWNGLRGKQLKKLTQEAFC</sequence>
<dbReference type="GO" id="GO:0004479">
    <property type="term" value="F:methionyl-tRNA formyltransferase activity"/>
    <property type="evidence" value="ECO:0007669"/>
    <property type="project" value="UniProtKB-EC"/>
</dbReference>
<evidence type="ECO:0000256" key="4">
    <source>
        <dbReference type="ARBA" id="ARBA00022679"/>
    </source>
</evidence>
<dbReference type="InterPro" id="IPR036477">
    <property type="entry name" value="Formyl_transf_N_sf"/>
</dbReference>
<dbReference type="NCBIfam" id="TIGR00460">
    <property type="entry name" value="fmt"/>
    <property type="match status" value="1"/>
</dbReference>
<dbReference type="InterPro" id="IPR044135">
    <property type="entry name" value="Met-tRNA-FMT_C"/>
</dbReference>
<comment type="similarity">
    <text evidence="1">Belongs to the Fmt family.</text>
</comment>
<name>A0A7J7DUL3_TRIWF</name>
<comment type="caution">
    <text evidence="8">The sequence shown here is derived from an EMBL/GenBank/DDBJ whole genome shotgun (WGS) entry which is preliminary data.</text>
</comment>
<evidence type="ECO:0000259" key="6">
    <source>
        <dbReference type="Pfam" id="PF00551"/>
    </source>
</evidence>
<dbReference type="InterPro" id="IPR005794">
    <property type="entry name" value="Fmt"/>
</dbReference>
<dbReference type="AlphaFoldDB" id="A0A7J7DUL3"/>
<dbReference type="PANTHER" id="PTHR11138:SF5">
    <property type="entry name" value="METHIONYL-TRNA FORMYLTRANSFERASE, MITOCHONDRIAL"/>
    <property type="match status" value="1"/>
</dbReference>
<evidence type="ECO:0000313" key="8">
    <source>
        <dbReference type="EMBL" id="KAF5749981.1"/>
    </source>
</evidence>
<dbReference type="Pfam" id="PF02911">
    <property type="entry name" value="Formyl_trans_C"/>
    <property type="match status" value="1"/>
</dbReference>
<dbReference type="CDD" id="cd08704">
    <property type="entry name" value="Met_tRNA_FMT_C"/>
    <property type="match status" value="1"/>
</dbReference>
<proteinExistence type="inferred from homology"/>
<dbReference type="FunCoup" id="A0A7J7DUL3">
    <property type="interactions" value="1575"/>
</dbReference>
<dbReference type="GO" id="GO:0005739">
    <property type="term" value="C:mitochondrion"/>
    <property type="evidence" value="ECO:0007669"/>
    <property type="project" value="TreeGrafter"/>
</dbReference>
<gene>
    <name evidence="8" type="ORF">HS088_TW03G00309</name>
</gene>
<accession>A0A7J7DUL3</accession>
<dbReference type="FunFam" id="3.10.25.10:FF:000005">
    <property type="entry name" value="Methionyl-tRNA formyltransferase"/>
    <property type="match status" value="1"/>
</dbReference>
<keyword evidence="5" id="KW-0648">Protein biosynthesis</keyword>
<dbReference type="InterPro" id="IPR002376">
    <property type="entry name" value="Formyl_transf_N"/>
</dbReference>
<dbReference type="SUPFAM" id="SSF50486">
    <property type="entry name" value="FMT C-terminal domain-like"/>
    <property type="match status" value="1"/>
</dbReference>
<dbReference type="InParanoid" id="A0A7J7DUL3"/>
<dbReference type="FunFam" id="3.40.50.170:FF:000010">
    <property type="entry name" value="Methionyl-tRNA formyltransferase"/>
    <property type="match status" value="1"/>
</dbReference>
<keyword evidence="9" id="KW-1185">Reference proteome</keyword>
<protein>
    <recommendedName>
        <fullName evidence="3">Methionyl-tRNA formyltransferase, mitochondrial</fullName>
        <ecNumber evidence="2">2.1.2.9</ecNumber>
    </recommendedName>
</protein>
<dbReference type="InterPro" id="IPR011034">
    <property type="entry name" value="Formyl_transferase-like_C_sf"/>
</dbReference>
<keyword evidence="4 8" id="KW-0808">Transferase</keyword>
<evidence type="ECO:0000256" key="5">
    <source>
        <dbReference type="ARBA" id="ARBA00022917"/>
    </source>
</evidence>
<dbReference type="Pfam" id="PF00551">
    <property type="entry name" value="Formyl_trans_N"/>
    <property type="match status" value="1"/>
</dbReference>
<evidence type="ECO:0000313" key="9">
    <source>
        <dbReference type="Proteomes" id="UP000593562"/>
    </source>
</evidence>
<dbReference type="OrthoDB" id="10268103at2759"/>
<evidence type="ECO:0000259" key="7">
    <source>
        <dbReference type="Pfam" id="PF02911"/>
    </source>
</evidence>
<feature type="domain" description="Formyl transferase N-terminal" evidence="6">
    <location>
        <begin position="33"/>
        <end position="202"/>
    </location>
</feature>
<dbReference type="Gene3D" id="3.10.25.10">
    <property type="entry name" value="Formyl transferase, C-terminal domain"/>
    <property type="match status" value="1"/>
</dbReference>
<feature type="domain" description="Formyl transferase C-terminal" evidence="7">
    <location>
        <begin position="242"/>
        <end position="351"/>
    </location>
</feature>
<evidence type="ECO:0000256" key="1">
    <source>
        <dbReference type="ARBA" id="ARBA00010699"/>
    </source>
</evidence>
<dbReference type="SUPFAM" id="SSF53328">
    <property type="entry name" value="Formyltransferase"/>
    <property type="match status" value="1"/>
</dbReference>
<dbReference type="InterPro" id="IPR041711">
    <property type="entry name" value="Met-tRNA-FMT_N"/>
</dbReference>
<dbReference type="EC" id="2.1.2.9" evidence="2"/>
<dbReference type="EMBL" id="JAAARO010000003">
    <property type="protein sequence ID" value="KAF5749981.1"/>
    <property type="molecule type" value="Genomic_DNA"/>
</dbReference>
<evidence type="ECO:0000256" key="2">
    <source>
        <dbReference type="ARBA" id="ARBA00012261"/>
    </source>
</evidence>
<dbReference type="HAMAP" id="MF_00182">
    <property type="entry name" value="Formyl_trans"/>
    <property type="match status" value="1"/>
</dbReference>
<reference evidence="8 9" key="1">
    <citation type="journal article" date="2020" name="Nat. Commun.">
        <title>Genome of Tripterygium wilfordii and identification of cytochrome P450 involved in triptolide biosynthesis.</title>
        <authorList>
            <person name="Tu L."/>
            <person name="Su P."/>
            <person name="Zhang Z."/>
            <person name="Gao L."/>
            <person name="Wang J."/>
            <person name="Hu T."/>
            <person name="Zhou J."/>
            <person name="Zhang Y."/>
            <person name="Zhao Y."/>
            <person name="Liu Y."/>
            <person name="Song Y."/>
            <person name="Tong Y."/>
            <person name="Lu Y."/>
            <person name="Yang J."/>
            <person name="Xu C."/>
            <person name="Jia M."/>
            <person name="Peters R.J."/>
            <person name="Huang L."/>
            <person name="Gao W."/>
        </authorList>
    </citation>
    <scope>NUCLEOTIDE SEQUENCE [LARGE SCALE GENOMIC DNA]</scope>
    <source>
        <strain evidence="9">cv. XIE 37</strain>
        <tissue evidence="8">Leaf</tissue>
    </source>
</reference>
<dbReference type="Proteomes" id="UP000593562">
    <property type="component" value="Unassembled WGS sequence"/>
</dbReference>
<evidence type="ECO:0000256" key="3">
    <source>
        <dbReference type="ARBA" id="ARBA00014185"/>
    </source>
</evidence>
<dbReference type="InterPro" id="IPR005793">
    <property type="entry name" value="Formyl_trans_C"/>
</dbReference>
<dbReference type="PANTHER" id="PTHR11138">
    <property type="entry name" value="METHIONYL-TRNA FORMYLTRANSFERASE"/>
    <property type="match status" value="1"/>
</dbReference>
<dbReference type="Gene3D" id="3.40.50.170">
    <property type="entry name" value="Formyl transferase, N-terminal domain"/>
    <property type="match status" value="1"/>
</dbReference>
<organism evidence="8 9">
    <name type="scientific">Tripterygium wilfordii</name>
    <name type="common">Thunder God vine</name>
    <dbReference type="NCBI Taxonomy" id="458696"/>
    <lineage>
        <taxon>Eukaryota</taxon>
        <taxon>Viridiplantae</taxon>
        <taxon>Streptophyta</taxon>
        <taxon>Embryophyta</taxon>
        <taxon>Tracheophyta</taxon>
        <taxon>Spermatophyta</taxon>
        <taxon>Magnoliopsida</taxon>
        <taxon>eudicotyledons</taxon>
        <taxon>Gunneridae</taxon>
        <taxon>Pentapetalae</taxon>
        <taxon>rosids</taxon>
        <taxon>fabids</taxon>
        <taxon>Celastrales</taxon>
        <taxon>Celastraceae</taxon>
        <taxon>Tripterygium</taxon>
    </lineage>
</organism>
<dbReference type="InterPro" id="IPR037022">
    <property type="entry name" value="Formyl_trans_C_sf"/>
</dbReference>